<dbReference type="WBParaSite" id="TCNE_0000717501-mRNA-1">
    <property type="protein sequence ID" value="TCNE_0000717501-mRNA-1"/>
    <property type="gene ID" value="TCNE_0000717501"/>
</dbReference>
<reference evidence="7 8" key="2">
    <citation type="submission" date="2018-11" db="EMBL/GenBank/DDBJ databases">
        <authorList>
            <consortium name="Pathogen Informatics"/>
        </authorList>
    </citation>
    <scope>NUCLEOTIDE SEQUENCE [LARGE SCALE GENOMIC DNA]</scope>
</reference>
<evidence type="ECO:0000313" key="9">
    <source>
        <dbReference type="WBParaSite" id="TCNE_0000717501-mRNA-1"/>
    </source>
</evidence>
<evidence type="ECO:0000256" key="1">
    <source>
        <dbReference type="ARBA" id="ARBA00022741"/>
    </source>
</evidence>
<dbReference type="Proteomes" id="UP000050794">
    <property type="component" value="Unassembled WGS sequence"/>
</dbReference>
<keyword evidence="5" id="KW-0812">Transmembrane</keyword>
<dbReference type="CDD" id="cd01851">
    <property type="entry name" value="GBP"/>
    <property type="match status" value="1"/>
</dbReference>
<dbReference type="PANTHER" id="PTHR10751">
    <property type="entry name" value="GUANYLATE BINDING PROTEIN"/>
    <property type="match status" value="1"/>
</dbReference>
<gene>
    <name evidence="7" type="ORF">TCNE_LOCUS7175</name>
</gene>
<feature type="transmembrane region" description="Helical" evidence="5">
    <location>
        <begin position="490"/>
        <end position="514"/>
    </location>
</feature>
<dbReference type="AlphaFoldDB" id="A0A183UFA5"/>
<dbReference type="FunFam" id="3.40.50.300:FF:003207">
    <property type="entry name" value="ATLastiN (Endoplasmic reticulum GTPase) related"/>
    <property type="match status" value="1"/>
</dbReference>
<evidence type="ECO:0000256" key="4">
    <source>
        <dbReference type="PROSITE-ProRule" id="PRU01052"/>
    </source>
</evidence>
<evidence type="ECO:0000256" key="3">
    <source>
        <dbReference type="ARBA" id="ARBA00023134"/>
    </source>
</evidence>
<accession>A0A183UFA5</accession>
<evidence type="ECO:0000313" key="8">
    <source>
        <dbReference type="Proteomes" id="UP000050794"/>
    </source>
</evidence>
<dbReference type="Pfam" id="PF02263">
    <property type="entry name" value="GBP"/>
    <property type="match status" value="1"/>
</dbReference>
<name>A0A183UFA5_TOXCA</name>
<protein>
    <submittedName>
        <fullName evidence="9">Atlastin-3</fullName>
    </submittedName>
</protein>
<reference evidence="9" key="1">
    <citation type="submission" date="2016-06" db="UniProtKB">
        <authorList>
            <consortium name="WormBaseParasite"/>
        </authorList>
    </citation>
    <scope>IDENTIFICATION</scope>
</reference>
<organism evidence="8 9">
    <name type="scientific">Toxocara canis</name>
    <name type="common">Canine roundworm</name>
    <dbReference type="NCBI Taxonomy" id="6265"/>
    <lineage>
        <taxon>Eukaryota</taxon>
        <taxon>Metazoa</taxon>
        <taxon>Ecdysozoa</taxon>
        <taxon>Nematoda</taxon>
        <taxon>Chromadorea</taxon>
        <taxon>Rhabditida</taxon>
        <taxon>Spirurina</taxon>
        <taxon>Ascaridomorpha</taxon>
        <taxon>Ascaridoidea</taxon>
        <taxon>Toxocaridae</taxon>
        <taxon>Toxocara</taxon>
    </lineage>
</organism>
<dbReference type="EMBL" id="UYWY01019630">
    <property type="protein sequence ID" value="VDM38496.1"/>
    <property type="molecule type" value="Genomic_DNA"/>
</dbReference>
<dbReference type="PROSITE" id="PS51715">
    <property type="entry name" value="G_GB1_RHD3"/>
    <property type="match status" value="1"/>
</dbReference>
<keyword evidence="5" id="KW-0472">Membrane</keyword>
<dbReference type="SUPFAM" id="SSF52540">
    <property type="entry name" value="P-loop containing nucleoside triphosphate hydrolases"/>
    <property type="match status" value="1"/>
</dbReference>
<keyword evidence="5" id="KW-1133">Transmembrane helix</keyword>
<dbReference type="InterPro" id="IPR036543">
    <property type="entry name" value="Guanylate-bd_C_sf"/>
</dbReference>
<dbReference type="Gene3D" id="3.40.50.300">
    <property type="entry name" value="P-loop containing nucleotide triphosphate hydrolases"/>
    <property type="match status" value="1"/>
</dbReference>
<dbReference type="Gene3D" id="1.20.58.420">
    <property type="entry name" value="AHSP"/>
    <property type="match status" value="1"/>
</dbReference>
<dbReference type="InterPro" id="IPR015894">
    <property type="entry name" value="Guanylate-bd_N"/>
</dbReference>
<comment type="similarity">
    <text evidence="4">Belongs to the TRAFAC class dynamin-like GTPase superfamily. GB1/RHD3 GTPase family.</text>
</comment>
<sequence>MGLGGKSRLLMAKNMSFDLIAPFQAEFSTRDQIDHRHKVHPVQIFAPHSSDPNSFKFSESALHSVLGHAAIANRKARAFRKGKSFLLNFFLEYLYSLQKAQQNDILLDWLIDDTQVQGFHWRNGAKRDTTGIWMWGEPIMIESATGETYAVVLMDTQGAFDNASTYQLCTTAFALSTMLSSMQIYNLVDVIHEDSLSNLFLFVEYGRMALAEIEQFGPPFQCLVFVVRDFKSPDEFAFGAEGGQRYLDSVLRSTPNQREEIKCVRDQIHSCFQQILCYLLPHPGHRVAERNSFKGHVRELRPVFREEIKKMTASLLNPHALQPKIVNGKAITCRKMADFFREYARIFGGSSLPEPRNILNANAQLLFMEAASEAKTAYIRGMDRACSTPRMMPEKRLYEIHIKHGITALDVFEKYPKIGSGEVRSKILARLQEELNHELERYKRLNEDKRVTGCTSAMIACGDSVFLGVGLGSAASAAVGGAWLTLQAGMVSAGIVAIPISLGALLAIWSYVYLEPKIRSCIRRDDKHDNT</sequence>
<dbReference type="GO" id="GO:0005525">
    <property type="term" value="F:GTP binding"/>
    <property type="evidence" value="ECO:0007669"/>
    <property type="project" value="UniProtKB-KW"/>
</dbReference>
<keyword evidence="1" id="KW-0547">Nucleotide-binding</keyword>
<keyword evidence="3" id="KW-0342">GTP-binding</keyword>
<evidence type="ECO:0000313" key="7">
    <source>
        <dbReference type="EMBL" id="VDM38496.1"/>
    </source>
</evidence>
<feature type="domain" description="GB1/RHD3-type G" evidence="6">
    <location>
        <begin position="76"/>
        <end position="320"/>
    </location>
</feature>
<evidence type="ECO:0000256" key="5">
    <source>
        <dbReference type="SAM" id="Phobius"/>
    </source>
</evidence>
<dbReference type="SUPFAM" id="SSF48340">
    <property type="entry name" value="Interferon-induced guanylate-binding protein 1 (GBP1), C-terminal domain"/>
    <property type="match status" value="1"/>
</dbReference>
<dbReference type="InterPro" id="IPR030386">
    <property type="entry name" value="G_GB1_RHD3_dom"/>
</dbReference>
<keyword evidence="8" id="KW-1185">Reference proteome</keyword>
<proteinExistence type="inferred from homology"/>
<dbReference type="GO" id="GO:0003924">
    <property type="term" value="F:GTPase activity"/>
    <property type="evidence" value="ECO:0007669"/>
    <property type="project" value="InterPro"/>
</dbReference>
<evidence type="ECO:0000259" key="6">
    <source>
        <dbReference type="PROSITE" id="PS51715"/>
    </source>
</evidence>
<dbReference type="FunFam" id="1.20.58.420:FF:000003">
    <property type="entry name" value="ATLastiN (Endoplasmic reticulum GTPase) related"/>
    <property type="match status" value="1"/>
</dbReference>
<evidence type="ECO:0000256" key="2">
    <source>
        <dbReference type="ARBA" id="ARBA00022801"/>
    </source>
</evidence>
<dbReference type="InterPro" id="IPR027417">
    <property type="entry name" value="P-loop_NTPase"/>
</dbReference>
<keyword evidence="2" id="KW-0378">Hydrolase</keyword>